<dbReference type="RefSeq" id="WP_155701839.1">
    <property type="nucleotide sequence ID" value="NZ_CP034235.1"/>
</dbReference>
<accession>A0A6B8RN12</accession>
<dbReference type="OrthoDB" id="2857704at2"/>
<dbReference type="AlphaFoldDB" id="A0A6B8RN12"/>
<dbReference type="EMBL" id="CP034235">
    <property type="protein sequence ID" value="QGQ96766.1"/>
    <property type="molecule type" value="Genomic_DNA"/>
</dbReference>
<evidence type="ECO:0000313" key="2">
    <source>
        <dbReference type="Proteomes" id="UP000426246"/>
    </source>
</evidence>
<protein>
    <recommendedName>
        <fullName evidence="3">DNA-binding protein</fullName>
    </recommendedName>
</protein>
<name>A0A6B8RN12_9BACL</name>
<proteinExistence type="predicted"/>
<evidence type="ECO:0008006" key="3">
    <source>
        <dbReference type="Google" id="ProtNLM"/>
    </source>
</evidence>
<keyword evidence="2" id="KW-1185">Reference proteome</keyword>
<sequence length="75" mass="8419">MGRKRLPIEIPPLCGSKEVSDILEIKTTSVPGARALKGFPEPIQVLASGPIWIESDIIDYKEKRDLKKMKRDGEE</sequence>
<reference evidence="2" key="1">
    <citation type="submission" date="2018-11" db="EMBL/GenBank/DDBJ databases">
        <title>Complete genome sequence of Paenibacillus sp. ML311-T8.</title>
        <authorList>
            <person name="Nam Y.-D."/>
            <person name="Kang J."/>
            <person name="Chung W.-H."/>
            <person name="Park Y.S."/>
        </authorList>
    </citation>
    <scope>NUCLEOTIDE SEQUENCE [LARGE SCALE GENOMIC DNA]</scope>
    <source>
        <strain evidence="2">ML311-T8</strain>
    </source>
</reference>
<organism evidence="1 2">
    <name type="scientific">Paenibacillus psychroresistens</name>
    <dbReference type="NCBI Taxonomy" id="1778678"/>
    <lineage>
        <taxon>Bacteria</taxon>
        <taxon>Bacillati</taxon>
        <taxon>Bacillota</taxon>
        <taxon>Bacilli</taxon>
        <taxon>Bacillales</taxon>
        <taxon>Paenibacillaceae</taxon>
        <taxon>Paenibacillus</taxon>
    </lineage>
</organism>
<dbReference type="KEGG" id="ppsc:EHS13_18720"/>
<dbReference type="Proteomes" id="UP000426246">
    <property type="component" value="Chromosome"/>
</dbReference>
<evidence type="ECO:0000313" key="1">
    <source>
        <dbReference type="EMBL" id="QGQ96766.1"/>
    </source>
</evidence>
<gene>
    <name evidence="1" type="ORF">EHS13_18720</name>
</gene>